<gene>
    <name evidence="1" type="ORF">FD00_GL002066</name>
</gene>
<reference evidence="1 2" key="1">
    <citation type="journal article" date="2015" name="Genome Announc.">
        <title>Expanding the biotechnology potential of lactobacilli through comparative genomics of 213 strains and associated genera.</title>
        <authorList>
            <person name="Sun Z."/>
            <person name="Harris H.M."/>
            <person name="McCann A."/>
            <person name="Guo C."/>
            <person name="Argimon S."/>
            <person name="Zhang W."/>
            <person name="Yang X."/>
            <person name="Jeffery I.B."/>
            <person name="Cooney J.C."/>
            <person name="Kagawa T.F."/>
            <person name="Liu W."/>
            <person name="Song Y."/>
            <person name="Salvetti E."/>
            <person name="Wrobel A."/>
            <person name="Rasinkangas P."/>
            <person name="Parkhill J."/>
            <person name="Rea M.C."/>
            <person name="O'Sullivan O."/>
            <person name="Ritari J."/>
            <person name="Douillard F.P."/>
            <person name="Paul Ross R."/>
            <person name="Yang R."/>
            <person name="Briner A.E."/>
            <person name="Felis G.E."/>
            <person name="de Vos W.M."/>
            <person name="Barrangou R."/>
            <person name="Klaenhammer T.R."/>
            <person name="Caufield P.W."/>
            <person name="Cui Y."/>
            <person name="Zhang H."/>
            <person name="O'Toole P.W."/>
        </authorList>
    </citation>
    <scope>NUCLEOTIDE SEQUENCE [LARGE SCALE GENOMIC DNA]</scope>
    <source>
        <strain evidence="1 2">DSM 20444</strain>
    </source>
</reference>
<dbReference type="AlphaFoldDB" id="A0A0R2ED64"/>
<name>A0A0R2ED64_9LACO</name>
<dbReference type="Proteomes" id="UP000050898">
    <property type="component" value="Unassembled WGS sequence"/>
</dbReference>
<sequence>MGKVFLDKIPATEHIEQVVAVGTDLANGQFLTLGVLNDDGESRIVTPAATEADADVFLADAPIDYGYPDWDLAKYKLKAGKTGRAFHLGKGDVISVTTDLVPDNVAAGDKLTINPNGAGFVAAADGERGIALVIGVEDHGFDGDVAVLAIR</sequence>
<organism evidence="1 2">
    <name type="scientific">Liquorilactobacillus mali KCTC 3596 = DSM 20444</name>
    <dbReference type="NCBI Taxonomy" id="1046596"/>
    <lineage>
        <taxon>Bacteria</taxon>
        <taxon>Bacillati</taxon>
        <taxon>Bacillota</taxon>
        <taxon>Bacilli</taxon>
        <taxon>Lactobacillales</taxon>
        <taxon>Lactobacillaceae</taxon>
        <taxon>Liquorilactobacillus</taxon>
    </lineage>
</organism>
<dbReference type="EMBL" id="AYYH01000006">
    <property type="protein sequence ID" value="KRN10823.1"/>
    <property type="molecule type" value="Genomic_DNA"/>
</dbReference>
<proteinExistence type="predicted"/>
<keyword evidence="2" id="KW-1185">Reference proteome</keyword>
<accession>A0A0R2ED64</accession>
<dbReference type="OrthoDB" id="2327482at2"/>
<dbReference type="PATRIC" id="fig|1046596.6.peg.2169"/>
<comment type="caution">
    <text evidence="1">The sequence shown here is derived from an EMBL/GenBank/DDBJ whole genome shotgun (WGS) entry which is preliminary data.</text>
</comment>
<evidence type="ECO:0000313" key="2">
    <source>
        <dbReference type="Proteomes" id="UP000050898"/>
    </source>
</evidence>
<protein>
    <submittedName>
        <fullName evidence="1">Uncharacterized protein</fullName>
    </submittedName>
</protein>
<evidence type="ECO:0000313" key="1">
    <source>
        <dbReference type="EMBL" id="KRN10823.1"/>
    </source>
</evidence>
<dbReference type="RefSeq" id="WP_010078211.1">
    <property type="nucleotide sequence ID" value="NZ_AYYH01000006.1"/>
</dbReference>